<evidence type="ECO:0000313" key="1">
    <source>
        <dbReference type="EMBL" id="PKI70227.1"/>
    </source>
</evidence>
<comment type="caution">
    <text evidence="1">The sequence shown here is derived from an EMBL/GenBank/DDBJ whole genome shotgun (WGS) entry which is preliminary data.</text>
</comment>
<accession>A0A2I0KNZ7</accession>
<reference evidence="1 2" key="1">
    <citation type="submission" date="2017-11" db="EMBL/GenBank/DDBJ databases">
        <title>De-novo sequencing of pomegranate (Punica granatum L.) genome.</title>
        <authorList>
            <person name="Akparov Z."/>
            <person name="Amiraslanov A."/>
            <person name="Hajiyeva S."/>
            <person name="Abbasov M."/>
            <person name="Kaur K."/>
            <person name="Hamwieh A."/>
            <person name="Solovyev V."/>
            <person name="Salamov A."/>
            <person name="Braich B."/>
            <person name="Kosarev P."/>
            <person name="Mahmoud A."/>
            <person name="Hajiyev E."/>
            <person name="Babayeva S."/>
            <person name="Izzatullayeva V."/>
            <person name="Mammadov A."/>
            <person name="Mammadov A."/>
            <person name="Sharifova S."/>
            <person name="Ojaghi J."/>
            <person name="Eynullazada K."/>
            <person name="Bayramov B."/>
            <person name="Abdulazimova A."/>
            <person name="Shahmuradov I."/>
        </authorList>
    </citation>
    <scope>NUCLEOTIDE SEQUENCE [LARGE SCALE GENOMIC DNA]</scope>
    <source>
        <strain evidence="2">cv. AG2017</strain>
        <tissue evidence="1">Leaf</tissue>
    </source>
</reference>
<evidence type="ECO:0000313" key="2">
    <source>
        <dbReference type="Proteomes" id="UP000233551"/>
    </source>
</evidence>
<organism evidence="1 2">
    <name type="scientific">Punica granatum</name>
    <name type="common">Pomegranate</name>
    <dbReference type="NCBI Taxonomy" id="22663"/>
    <lineage>
        <taxon>Eukaryota</taxon>
        <taxon>Viridiplantae</taxon>
        <taxon>Streptophyta</taxon>
        <taxon>Embryophyta</taxon>
        <taxon>Tracheophyta</taxon>
        <taxon>Spermatophyta</taxon>
        <taxon>Magnoliopsida</taxon>
        <taxon>eudicotyledons</taxon>
        <taxon>Gunneridae</taxon>
        <taxon>Pentapetalae</taxon>
        <taxon>rosids</taxon>
        <taxon>malvids</taxon>
        <taxon>Myrtales</taxon>
        <taxon>Lythraceae</taxon>
        <taxon>Punica</taxon>
    </lineage>
</organism>
<dbReference type="EMBL" id="PGOL01000466">
    <property type="protein sequence ID" value="PKI70227.1"/>
    <property type="molecule type" value="Genomic_DNA"/>
</dbReference>
<dbReference type="AlphaFoldDB" id="A0A2I0KNZ7"/>
<name>A0A2I0KNZ7_PUNGR</name>
<sequence>METPPSFLELSTMEMAEGQKFEDFATNWRSEAAKHFPPICEAQQIQMFHGTLKGAYYSHLMGHKSTFSEMIMAGKQHFHRPRNKSSIITLPLLLRPRSTGLRLRELLSGRNRPQPHRVNKAAQCKLGSPYSSHPCLPRSPIYAGNY</sequence>
<dbReference type="Proteomes" id="UP000233551">
    <property type="component" value="Unassembled WGS sequence"/>
</dbReference>
<gene>
    <name evidence="1" type="ORF">CRG98_009359</name>
</gene>
<protein>
    <submittedName>
        <fullName evidence="1">Uncharacterized protein</fullName>
    </submittedName>
</protein>
<keyword evidence="2" id="KW-1185">Reference proteome</keyword>
<proteinExistence type="predicted"/>